<evidence type="ECO:0000256" key="1">
    <source>
        <dbReference type="SAM" id="Phobius"/>
    </source>
</evidence>
<keyword evidence="3" id="KW-1185">Reference proteome</keyword>
<dbReference type="RefSeq" id="WP_104207714.1">
    <property type="nucleotide sequence ID" value="NZ_PHNF01000001.1"/>
</dbReference>
<dbReference type="OrthoDB" id="386990at2"/>
<gene>
    <name evidence="2" type="ORF">MCORR_v1c01260</name>
</gene>
<sequence>MWKNIFTLFYNKFNRVFFITNFLFFLLIYTSFNIYVFIRIFSDYNVSEFDNIYNSDIKNEIEDKYLQIVYDADKSAYWFNQVPDKLNGFFMGPKYVETSEKFKNQNISSNKFQEVSSYSPTLVSSFVALSQFSNSISLAFQTQKITQDKVFSNWTFDDRDKYNFSGLKGFLINLITNDKELKEILQKDSLLEIVELIDLEKNKKYFDLTGTFIDIFYAKEQNSTLANIFEKSTSQLEEIGNNSTSNQNDGGFGDLEKFLVAVKRILNSSKIYISDSEVIKNIENGLKKLVIKILSANEQVLNVFVASDKNNVNQIYNREGIDWLNQFQLIGIINLFLNPEEFYVSNSHKAEFLKKIEDISKTVEHIVYVIVDPTIFLAKGAFEIYSNKNQIENKKLLEDVVNDNQLFIKKKYNIILL</sequence>
<dbReference type="AlphaFoldDB" id="A0A2S5RGS2"/>
<accession>A0A2S5RGS2</accession>
<dbReference type="EMBL" id="PHNF01000001">
    <property type="protein sequence ID" value="PPE06498.1"/>
    <property type="molecule type" value="Genomic_DNA"/>
</dbReference>
<organism evidence="2 3">
    <name type="scientific">Mesoplasma corruscae</name>
    <dbReference type="NCBI Taxonomy" id="216874"/>
    <lineage>
        <taxon>Bacteria</taxon>
        <taxon>Bacillati</taxon>
        <taxon>Mycoplasmatota</taxon>
        <taxon>Mollicutes</taxon>
        <taxon>Entomoplasmatales</taxon>
        <taxon>Entomoplasmataceae</taxon>
        <taxon>Mesoplasma</taxon>
    </lineage>
</organism>
<reference evidence="2 3" key="1">
    <citation type="submission" date="2017-11" db="EMBL/GenBank/DDBJ databases">
        <title>Genome sequence of Mesoplasma corruscae ELCA-2 (ATCC 49579).</title>
        <authorList>
            <person name="Lo W.-S."/>
            <person name="Kuo C.-H."/>
        </authorList>
    </citation>
    <scope>NUCLEOTIDE SEQUENCE [LARGE SCALE GENOMIC DNA]</scope>
    <source>
        <strain evidence="2 3">ELCA-2</strain>
    </source>
</reference>
<keyword evidence="1" id="KW-0472">Membrane</keyword>
<evidence type="ECO:0000313" key="2">
    <source>
        <dbReference type="EMBL" id="PPE06498.1"/>
    </source>
</evidence>
<keyword evidence="1" id="KW-0812">Transmembrane</keyword>
<evidence type="ECO:0000313" key="3">
    <source>
        <dbReference type="Proteomes" id="UP000239785"/>
    </source>
</evidence>
<feature type="transmembrane region" description="Helical" evidence="1">
    <location>
        <begin position="16"/>
        <end position="38"/>
    </location>
</feature>
<name>A0A2S5RGS2_9MOLU</name>
<keyword evidence="1" id="KW-1133">Transmembrane helix</keyword>
<protein>
    <submittedName>
        <fullName evidence="2">Uncharacterized protein</fullName>
    </submittedName>
</protein>
<dbReference type="Proteomes" id="UP000239785">
    <property type="component" value="Unassembled WGS sequence"/>
</dbReference>
<comment type="caution">
    <text evidence="2">The sequence shown here is derived from an EMBL/GenBank/DDBJ whole genome shotgun (WGS) entry which is preliminary data.</text>
</comment>
<proteinExistence type="predicted"/>